<protein>
    <submittedName>
        <fullName evidence="1">Uncharacterized protein</fullName>
    </submittedName>
</protein>
<feature type="non-terminal residue" evidence="1">
    <location>
        <position position="1"/>
    </location>
</feature>
<accession>A0A383DJ38</accession>
<gene>
    <name evidence="1" type="ORF">METZ01_LOCUS496732</name>
</gene>
<reference evidence="1" key="1">
    <citation type="submission" date="2018-05" db="EMBL/GenBank/DDBJ databases">
        <authorList>
            <person name="Lanie J.A."/>
            <person name="Ng W.-L."/>
            <person name="Kazmierczak K.M."/>
            <person name="Andrzejewski T.M."/>
            <person name="Davidsen T.M."/>
            <person name="Wayne K.J."/>
            <person name="Tettelin H."/>
            <person name="Glass J.I."/>
            <person name="Rusch D."/>
            <person name="Podicherti R."/>
            <person name="Tsui H.-C.T."/>
            <person name="Winkler M.E."/>
        </authorList>
    </citation>
    <scope>NUCLEOTIDE SEQUENCE</scope>
</reference>
<dbReference type="EMBL" id="UINC01217329">
    <property type="protein sequence ID" value="SVE43878.1"/>
    <property type="molecule type" value="Genomic_DNA"/>
</dbReference>
<organism evidence="1">
    <name type="scientific">marine metagenome</name>
    <dbReference type="NCBI Taxonomy" id="408172"/>
    <lineage>
        <taxon>unclassified sequences</taxon>
        <taxon>metagenomes</taxon>
        <taxon>ecological metagenomes</taxon>
    </lineage>
</organism>
<feature type="non-terminal residue" evidence="1">
    <location>
        <position position="236"/>
    </location>
</feature>
<name>A0A383DJ38_9ZZZZ</name>
<sequence>AVSEGSWRKGLSVDIHLTQDLQKAWHEATDALGLARGTRLDSTSATALLRRCLAIGPATGESTAPLPPPERLVRLRGQLPQLASCLVEGAAAQVAQALEDPTYCRRLVELAADLRMSERMAPEICLAIRAGSMEMLSEAPLDAVIFADPQLIGHELYPLCIDACVAAGPKHVPVGVRLDWLVGDSATRVIHYDLEEDRFIEMSLVTPRRLDRALPLALGADEQHHHRTLDELFAER</sequence>
<proteinExistence type="predicted"/>
<dbReference type="AlphaFoldDB" id="A0A383DJ38"/>
<evidence type="ECO:0000313" key="1">
    <source>
        <dbReference type="EMBL" id="SVE43878.1"/>
    </source>
</evidence>